<dbReference type="AlphaFoldDB" id="T0GCN1"/>
<feature type="transmembrane region" description="Helical" evidence="1">
    <location>
        <begin position="66"/>
        <end position="85"/>
    </location>
</feature>
<reference evidence="2" key="1">
    <citation type="submission" date="2013-05" db="EMBL/GenBank/DDBJ databases">
        <authorList>
            <person name="Harkins D.M."/>
            <person name="Durkin A.S."/>
            <person name="Brinkac L.M."/>
            <person name="Haft D.H."/>
            <person name="Selengut J.D."/>
            <person name="Sanka R."/>
            <person name="DePew J."/>
            <person name="Purushe J."/>
            <person name="Hartskeerl R.A."/>
            <person name="Ahmed A."/>
            <person name="van der Linden H."/>
            <person name="Goris M.G.A."/>
            <person name="Vinetz J.M."/>
            <person name="Sutton G.G."/>
            <person name="Nierman W.C."/>
            <person name="Fouts D.E."/>
        </authorList>
    </citation>
    <scope>NUCLEOTIDE SEQUENCE [LARGE SCALE GENOMIC DNA]</scope>
    <source>
        <strain evidence="2">5399</strain>
    </source>
</reference>
<keyword evidence="1" id="KW-1133">Transmembrane helix</keyword>
<dbReference type="STRING" id="1049789.LEP1GSC050_1468"/>
<dbReference type="OrthoDB" id="327803at2"/>
<sequence>MSLSNDSDRSEKLILSLGTDLKPTHPLRPGIMFLVWASLLALAIPLGQGTALFLSRNAFPGWWPEPALFIIWGLSSAYLLSKVAFPEEASSHLIWLPILALALWLGLSSAKFIDEIHTTHSTHIGLCSLNLAAFSLALGGLATFWIRKMIPGNPLIAALGILSFLLASSNLALKFICPDQSGFHILFSHGVASIFWIAISVLPLRGKLRW</sequence>
<feature type="transmembrane region" description="Helical" evidence="1">
    <location>
        <begin position="31"/>
        <end position="54"/>
    </location>
</feature>
<accession>T0GCN1</accession>
<name>T0GCN1_9LEPT</name>
<dbReference type="Proteomes" id="UP000015454">
    <property type="component" value="Unassembled WGS sequence"/>
</dbReference>
<feature type="transmembrane region" description="Helical" evidence="1">
    <location>
        <begin position="92"/>
        <end position="110"/>
    </location>
</feature>
<protein>
    <submittedName>
        <fullName evidence="2">PF06532 family protein</fullName>
    </submittedName>
</protein>
<evidence type="ECO:0000313" key="2">
    <source>
        <dbReference type="EMBL" id="EQA43158.1"/>
    </source>
</evidence>
<dbReference type="RefSeq" id="WP_010569891.1">
    <property type="nucleotide sequence ID" value="NZ_AHMO02000011.1"/>
</dbReference>
<dbReference type="Pfam" id="PF06532">
    <property type="entry name" value="NrsF"/>
    <property type="match status" value="1"/>
</dbReference>
<dbReference type="InterPro" id="IPR009495">
    <property type="entry name" value="NrsF"/>
</dbReference>
<feature type="transmembrane region" description="Helical" evidence="1">
    <location>
        <begin position="182"/>
        <end position="204"/>
    </location>
</feature>
<proteinExistence type="predicted"/>
<keyword evidence="1" id="KW-0472">Membrane</keyword>
<feature type="transmembrane region" description="Helical" evidence="1">
    <location>
        <begin position="122"/>
        <end position="146"/>
    </location>
</feature>
<keyword evidence="3" id="KW-1185">Reference proteome</keyword>
<organism evidence="2 3">
    <name type="scientific">Leptospira broomii serovar Hurstbridge str. 5399</name>
    <dbReference type="NCBI Taxonomy" id="1049789"/>
    <lineage>
        <taxon>Bacteria</taxon>
        <taxon>Pseudomonadati</taxon>
        <taxon>Spirochaetota</taxon>
        <taxon>Spirochaetia</taxon>
        <taxon>Leptospirales</taxon>
        <taxon>Leptospiraceae</taxon>
        <taxon>Leptospira</taxon>
    </lineage>
</organism>
<dbReference type="EMBL" id="AHMO02000011">
    <property type="protein sequence ID" value="EQA43158.1"/>
    <property type="molecule type" value="Genomic_DNA"/>
</dbReference>
<evidence type="ECO:0000313" key="3">
    <source>
        <dbReference type="Proteomes" id="UP000015454"/>
    </source>
</evidence>
<comment type="caution">
    <text evidence="2">The sequence shown here is derived from an EMBL/GenBank/DDBJ whole genome shotgun (WGS) entry which is preliminary data.</text>
</comment>
<gene>
    <name evidence="2" type="ORF">LEP1GSC050_1468</name>
</gene>
<keyword evidence="1" id="KW-0812">Transmembrane</keyword>
<feature type="transmembrane region" description="Helical" evidence="1">
    <location>
        <begin position="155"/>
        <end position="176"/>
    </location>
</feature>
<evidence type="ECO:0000256" key="1">
    <source>
        <dbReference type="SAM" id="Phobius"/>
    </source>
</evidence>